<dbReference type="EMBL" id="MG518519">
    <property type="protein sequence ID" value="ATW69323.1"/>
    <property type="molecule type" value="Genomic_DNA"/>
</dbReference>
<organism evidence="2 3">
    <name type="scientific">Streptomyces phage Manuel</name>
    <dbReference type="NCBI Taxonomy" id="2053812"/>
    <lineage>
        <taxon>Viruses</taxon>
        <taxon>Duplodnaviria</taxon>
        <taxon>Heunggongvirae</taxon>
        <taxon>Uroviricota</taxon>
        <taxon>Caudoviricetes</taxon>
        <taxon>Beephvirinae</taxon>
        <taxon>Manuelvirus</taxon>
        <taxon>Manuelvirus manuel</taxon>
    </lineage>
</organism>
<reference evidence="2 3" key="1">
    <citation type="submission" date="2017-11" db="EMBL/GenBank/DDBJ databases">
        <authorList>
            <person name="Laing C."/>
            <person name="Caston J.C."/>
            <person name="Del V.M."/>
            <person name="Young O.M."/>
            <person name="Nayek S."/>
            <person name="Hughes L.E."/>
            <person name="Garlena R.A."/>
            <person name="Russell D.A."/>
            <person name="Pope W.H."/>
            <person name="Jacobs-Sera D."/>
            <person name="Hendrix R.W."/>
            <person name="Hatfull G.F."/>
        </authorList>
    </citation>
    <scope>NUCLEOTIDE SEQUENCE [LARGE SCALE GENOMIC DNA]</scope>
</reference>
<gene>
    <name evidence="2" type="ORF">SEA_MANUEL_5</name>
</gene>
<accession>A0A2H4PQX8</accession>
<protein>
    <submittedName>
        <fullName evidence="2">Uncharacterized protein</fullName>
    </submittedName>
</protein>
<keyword evidence="3" id="KW-1185">Reference proteome</keyword>
<dbReference type="Proteomes" id="UP000240735">
    <property type="component" value="Segment"/>
</dbReference>
<feature type="compositionally biased region" description="Basic residues" evidence="1">
    <location>
        <begin position="37"/>
        <end position="51"/>
    </location>
</feature>
<evidence type="ECO:0000313" key="3">
    <source>
        <dbReference type="Proteomes" id="UP000240735"/>
    </source>
</evidence>
<name>A0A2H4PQX8_9CAUD</name>
<sequence>MCWNCKVGEYIVYYSDPTNTPRCGRCGELEQDDPAKKKAAPKRAASRRTKE</sequence>
<evidence type="ECO:0000313" key="2">
    <source>
        <dbReference type="EMBL" id="ATW69323.1"/>
    </source>
</evidence>
<evidence type="ECO:0000256" key="1">
    <source>
        <dbReference type="SAM" id="MobiDB-lite"/>
    </source>
</evidence>
<proteinExistence type="predicted"/>
<feature type="region of interest" description="Disordered" evidence="1">
    <location>
        <begin position="28"/>
        <end position="51"/>
    </location>
</feature>